<gene>
    <name evidence="2" type="ORF">SAMN02745123_02422</name>
</gene>
<dbReference type="Proteomes" id="UP000183997">
    <property type="component" value="Unassembled WGS sequence"/>
</dbReference>
<dbReference type="InterPro" id="IPR001173">
    <property type="entry name" value="Glyco_trans_2-like"/>
</dbReference>
<dbReference type="AlphaFoldDB" id="A0A1M6TQ34"/>
<proteinExistence type="predicted"/>
<dbReference type="SUPFAM" id="SSF53448">
    <property type="entry name" value="Nucleotide-diphospho-sugar transferases"/>
    <property type="match status" value="1"/>
</dbReference>
<dbReference type="EMBL" id="FRAR01000017">
    <property type="protein sequence ID" value="SHK59033.1"/>
    <property type="molecule type" value="Genomic_DNA"/>
</dbReference>
<dbReference type="STRING" id="1121421.SAMN02745123_02422"/>
<accession>A0A1M6TQ34</accession>
<dbReference type="InterPro" id="IPR029044">
    <property type="entry name" value="Nucleotide-diphossugar_trans"/>
</dbReference>
<dbReference type="Pfam" id="PF00535">
    <property type="entry name" value="Glycos_transf_2"/>
    <property type="match status" value="1"/>
</dbReference>
<dbReference type="PANTHER" id="PTHR43630">
    <property type="entry name" value="POLY-BETA-1,6-N-ACETYL-D-GLUCOSAMINE SYNTHASE"/>
    <property type="match status" value="1"/>
</dbReference>
<dbReference type="SUPFAM" id="SSF48452">
    <property type="entry name" value="TPR-like"/>
    <property type="match status" value="1"/>
</dbReference>
<evidence type="ECO:0000313" key="3">
    <source>
        <dbReference type="Proteomes" id="UP000183997"/>
    </source>
</evidence>
<dbReference type="InterPro" id="IPR011990">
    <property type="entry name" value="TPR-like_helical_dom_sf"/>
</dbReference>
<dbReference type="Gene3D" id="1.25.40.10">
    <property type="entry name" value="Tetratricopeptide repeat domain"/>
    <property type="match status" value="1"/>
</dbReference>
<name>A0A1M6TQ34_9FIRM</name>
<dbReference type="Gene3D" id="3.90.550.10">
    <property type="entry name" value="Spore Coat Polysaccharide Biosynthesis Protein SpsA, Chain A"/>
    <property type="match status" value="1"/>
</dbReference>
<sequence>MKQRIKVSLCLITKDEEHCLAACLASVKHLVGEIIVVDTGSADNTVQLAQLAGARVFHFIWTGNFSQARNFGLEQARGDWILVLDADEVLCPVEVEDFDQYLENKTVEGYYLQLNNYIGDGKQMTCDRVVRLFRNKPEYRFVGAIHEQVATSIIKINQGQGLVPAPLVIDHYGYLAAVISKKNKFWRNTTIIAKELRNTPQDPFLFFALALEYYQKGQIDQGLPYLERALTLMTGCEGYFEDVLLNTAIGLWHLKRWQALLDFAQKSLLMVPQHKDLLLLRGFANLALQRYPAAANDLENSIADDGSSLLPHDKILSLTGDAYNLSGEYEKAATLYFLALQRNNCFLYPLTQILDFIQKKYINWDCNRLYTFCSLEKKDSLWRELLEHHEVPLAMVILLLEIYQVSSTAETGMPLTRLTEKLLTVVKQLVPLCGNTSAIEYIFIATREIDTCAFFIEQGYDCSYFMARERVRILLADLLLLTMKSCSPRLATPSLTTGGDQSFSLRKEQL</sequence>
<evidence type="ECO:0000259" key="1">
    <source>
        <dbReference type="Pfam" id="PF00535"/>
    </source>
</evidence>
<reference evidence="3" key="1">
    <citation type="submission" date="2016-11" db="EMBL/GenBank/DDBJ databases">
        <authorList>
            <person name="Varghese N."/>
            <person name="Submissions S."/>
        </authorList>
    </citation>
    <scope>NUCLEOTIDE SEQUENCE [LARGE SCALE GENOMIC DNA]</scope>
    <source>
        <strain evidence="3">DSM 10349</strain>
    </source>
</reference>
<protein>
    <submittedName>
        <fullName evidence="2">Tetratricopeptide repeat-containing protein</fullName>
    </submittedName>
</protein>
<organism evidence="2 3">
    <name type="scientific">Desulforamulus aeronauticus DSM 10349</name>
    <dbReference type="NCBI Taxonomy" id="1121421"/>
    <lineage>
        <taxon>Bacteria</taxon>
        <taxon>Bacillati</taxon>
        <taxon>Bacillota</taxon>
        <taxon>Clostridia</taxon>
        <taxon>Eubacteriales</taxon>
        <taxon>Peptococcaceae</taxon>
        <taxon>Desulforamulus</taxon>
    </lineage>
</organism>
<evidence type="ECO:0000313" key="2">
    <source>
        <dbReference type="EMBL" id="SHK59033.1"/>
    </source>
</evidence>
<keyword evidence="3" id="KW-1185">Reference proteome</keyword>
<dbReference type="RefSeq" id="WP_238456804.1">
    <property type="nucleotide sequence ID" value="NZ_FRAR01000017.1"/>
</dbReference>
<dbReference type="CDD" id="cd02511">
    <property type="entry name" value="Beta4Glucosyltransferase"/>
    <property type="match status" value="1"/>
</dbReference>
<feature type="domain" description="Glycosyltransferase 2-like" evidence="1">
    <location>
        <begin position="8"/>
        <end position="125"/>
    </location>
</feature>
<dbReference type="PANTHER" id="PTHR43630:SF2">
    <property type="entry name" value="GLYCOSYLTRANSFERASE"/>
    <property type="match status" value="1"/>
</dbReference>